<keyword evidence="2" id="KW-1185">Reference proteome</keyword>
<dbReference type="AlphaFoldDB" id="F0RQR4"/>
<organism evidence="1 2">
    <name type="scientific">Deinococcus proteolyticus (strain ATCC 35074 / DSM 20540 / JCM 6276 / NBRC 101906 / NCIMB 13154 / VKM Ac-1939 / CCM 2703 / MRP)</name>
    <dbReference type="NCBI Taxonomy" id="693977"/>
    <lineage>
        <taxon>Bacteria</taxon>
        <taxon>Thermotogati</taxon>
        <taxon>Deinococcota</taxon>
        <taxon>Deinococci</taxon>
        <taxon>Deinococcales</taxon>
        <taxon>Deinococcaceae</taxon>
        <taxon>Deinococcus</taxon>
    </lineage>
</organism>
<evidence type="ECO:0008006" key="3">
    <source>
        <dbReference type="Google" id="ProtNLM"/>
    </source>
</evidence>
<accession>F0RQR4</accession>
<dbReference type="KEGG" id="dpt:Deipr_2506"/>
<dbReference type="Proteomes" id="UP000007718">
    <property type="component" value="Plasmid pDEIPR02"/>
</dbReference>
<keyword evidence="1" id="KW-0614">Plasmid</keyword>
<reference evidence="2" key="1">
    <citation type="submission" date="2011-02" db="EMBL/GenBank/DDBJ databases">
        <title>The complete sequence of plasmid2 of Deinococcus proteolyticus DSM 20540.</title>
        <authorList>
            <consortium name="US DOE Joint Genome Institute (JGI-PGF)"/>
            <person name="Lucas S."/>
            <person name="Copeland A."/>
            <person name="Lapidus A."/>
            <person name="Bruce D."/>
            <person name="Goodwin L."/>
            <person name="Pitluck S."/>
            <person name="Kyrpides N."/>
            <person name="Mavromatis K."/>
            <person name="Pagani I."/>
            <person name="Ivanova N."/>
            <person name="Ovchinnikova G."/>
            <person name="Zeytun A."/>
            <person name="Detter J.C."/>
            <person name="Han C."/>
            <person name="Land M."/>
            <person name="Hauser L."/>
            <person name="Markowitz V."/>
            <person name="Cheng J.-F."/>
            <person name="Hugenholtz P."/>
            <person name="Woyke T."/>
            <person name="Wu D."/>
            <person name="Pukall R."/>
            <person name="Steenblock K."/>
            <person name="Brambilla E."/>
            <person name="Klenk H.-P."/>
            <person name="Eisen J.A."/>
        </authorList>
    </citation>
    <scope>NUCLEOTIDE SEQUENCE [LARGE SCALE GENOMIC DNA]</scope>
    <source>
        <strain evidence="2">ATCC 35074 / DSM 20540 / JCM 6276 / NBRC 101906 / NCIMB 13154 / VKM Ac-1939 / CCM 2703 / MRP</strain>
        <plasmid evidence="2">Plasmid pDEIPR02</plasmid>
    </source>
</reference>
<dbReference type="HOGENOM" id="CLU_1955984_0_0_0"/>
<dbReference type="EMBL" id="CP002538">
    <property type="protein sequence ID" value="ADY27623.1"/>
    <property type="molecule type" value="Genomic_DNA"/>
</dbReference>
<reference evidence="1 2" key="2">
    <citation type="journal article" date="2012" name="Stand. Genomic Sci.">
        <title>Complete genome sequence of the orange-red pigmented, radioresistant Deinococcus proteolyticus type strain (MRP(T)).</title>
        <authorList>
            <person name="Copeland A."/>
            <person name="Zeytun A."/>
            <person name="Yassawong M."/>
            <person name="Nolan M."/>
            <person name="Lucas S."/>
            <person name="Hammon N."/>
            <person name="Deshpande S."/>
            <person name="Cheng J.F."/>
            <person name="Han C."/>
            <person name="Tapia R."/>
            <person name="Goodwin L.A."/>
            <person name="Pitluck S."/>
            <person name="Mavromatis K."/>
            <person name="Liolios K."/>
            <person name="Pagani I."/>
            <person name="Ivanova N."/>
            <person name="Mikhailova N."/>
            <person name="Pati A."/>
            <person name="Chen A."/>
            <person name="Palaniappan K."/>
            <person name="Land M."/>
            <person name="Hauser L."/>
            <person name="Jeffries C.D."/>
            <person name="Brambilla E.M."/>
            <person name="Rohde M."/>
            <person name="Sikorski J."/>
            <person name="Pukall R."/>
            <person name="Goker M."/>
            <person name="Detter J.C."/>
            <person name="Woyke T."/>
            <person name="Bristow J."/>
            <person name="Eisen J.A."/>
            <person name="Markowitz V."/>
            <person name="Hugenholtz P."/>
            <person name="Kyrpides N.C."/>
            <person name="Klenk H.P."/>
            <person name="Lapidus A."/>
        </authorList>
    </citation>
    <scope>NUCLEOTIDE SEQUENCE [LARGE SCALE GENOMIC DNA]</scope>
    <source>
        <strain evidence="2">ATCC 35074 / DSM 20540 / JCM 6276 / NBRC 101906 / NCIMB 13154 / VKM Ac-1939 / CCM 2703 / MRP</strain>
        <plasmid evidence="2">Plasmid pDEIPR02</plasmid>
    </source>
</reference>
<evidence type="ECO:0000313" key="1">
    <source>
        <dbReference type="EMBL" id="ADY27623.1"/>
    </source>
</evidence>
<dbReference type="RefSeq" id="WP_013615977.1">
    <property type="nucleotide sequence ID" value="NC_015162.1"/>
</dbReference>
<gene>
    <name evidence="1" type="ordered locus">Deipr_2506</name>
</gene>
<name>F0RQR4_DEIPM</name>
<protein>
    <recommendedName>
        <fullName evidence="3">PIN domain-containing protein</fullName>
    </recommendedName>
</protein>
<sequence>MTSRSGPSFELYQRARRFEVIFILCEAHFLELAQVLTYDSVLRLGSGIITPSYAFSTAAELHRIGEYHDRIPGLDWPSCPDPKDWYLLDLLLAAEADGIVSKDKHLLRMSALGVPVMTPGDLKHQGLI</sequence>
<evidence type="ECO:0000313" key="2">
    <source>
        <dbReference type="Proteomes" id="UP000007718"/>
    </source>
</evidence>
<geneLocation type="plasmid" evidence="1 2">
    <name>pDEIPR02</name>
</geneLocation>
<proteinExistence type="predicted"/>